<reference evidence="1 2" key="1">
    <citation type="submission" date="2019-06" db="EMBL/GenBank/DDBJ databases">
        <title>New taxonomy in bacterial strain CC-CFT640, isolated from vineyard.</title>
        <authorList>
            <person name="Lin S.-Y."/>
            <person name="Tsai C.-F."/>
            <person name="Young C.-C."/>
        </authorList>
    </citation>
    <scope>NUCLEOTIDE SEQUENCE [LARGE SCALE GENOMIC DNA]</scope>
    <source>
        <strain evidence="1 2">CC-CFT640</strain>
    </source>
</reference>
<dbReference type="EMBL" id="VDUZ01000029">
    <property type="protein sequence ID" value="TXL72921.1"/>
    <property type="molecule type" value="Genomic_DNA"/>
</dbReference>
<dbReference type="AlphaFoldDB" id="A0A5C8PGK7"/>
<comment type="caution">
    <text evidence="1">The sequence shown here is derived from an EMBL/GenBank/DDBJ whole genome shotgun (WGS) entry which is preliminary data.</text>
</comment>
<sequence>MLTLHLYDDSTNPFRQYMCTNNNQPGSIWTHVTSRQDVINELGRLAGKQIGVLWFYLHGSPGIVRTQKTFLQSIAFDAGTIGLLRNVCFSALTPYAWIYWICGDLGQGPAGDAFLRAAGPAMLGRGGTILASTSVLYPPPPLNGWADARGATVSPGGAAVTNPISYRVPL</sequence>
<evidence type="ECO:0008006" key="3">
    <source>
        <dbReference type="Google" id="ProtNLM"/>
    </source>
</evidence>
<keyword evidence="2" id="KW-1185">Reference proteome</keyword>
<protein>
    <recommendedName>
        <fullName evidence="3">DUF4347 domain-containing protein</fullName>
    </recommendedName>
</protein>
<evidence type="ECO:0000313" key="1">
    <source>
        <dbReference type="EMBL" id="TXL72921.1"/>
    </source>
</evidence>
<dbReference type="RefSeq" id="WP_147849390.1">
    <property type="nucleotide sequence ID" value="NZ_VDUZ01000029.1"/>
</dbReference>
<evidence type="ECO:0000313" key="2">
    <source>
        <dbReference type="Proteomes" id="UP000321638"/>
    </source>
</evidence>
<name>A0A5C8PGK7_9HYPH</name>
<dbReference type="Proteomes" id="UP000321638">
    <property type="component" value="Unassembled WGS sequence"/>
</dbReference>
<accession>A0A5C8PGK7</accession>
<gene>
    <name evidence="1" type="ORF">FHP25_23340</name>
</gene>
<proteinExistence type="predicted"/>
<organism evidence="1 2">
    <name type="scientific">Vineibacter terrae</name>
    <dbReference type="NCBI Taxonomy" id="2586908"/>
    <lineage>
        <taxon>Bacteria</taxon>
        <taxon>Pseudomonadati</taxon>
        <taxon>Pseudomonadota</taxon>
        <taxon>Alphaproteobacteria</taxon>
        <taxon>Hyphomicrobiales</taxon>
        <taxon>Vineibacter</taxon>
    </lineage>
</organism>